<evidence type="ECO:0000313" key="10">
    <source>
        <dbReference type="Proteomes" id="UP000039865"/>
    </source>
</evidence>
<evidence type="ECO:0000256" key="2">
    <source>
        <dbReference type="ARBA" id="ARBA00022448"/>
    </source>
</evidence>
<feature type="transmembrane region" description="Helical" evidence="8">
    <location>
        <begin position="372"/>
        <end position="397"/>
    </location>
</feature>
<comment type="subcellular location">
    <subcellularLocation>
        <location evidence="1">Cell membrane</location>
        <topology evidence="1">Multi-pass membrane protein</topology>
    </subcellularLocation>
</comment>
<evidence type="ECO:0000256" key="3">
    <source>
        <dbReference type="ARBA" id="ARBA00022475"/>
    </source>
</evidence>
<protein>
    <submittedName>
        <fullName evidence="9">Major facilitator superfamily</fullName>
    </submittedName>
</protein>
<name>A0A078A629_STYLE</name>
<evidence type="ECO:0000313" key="9">
    <source>
        <dbReference type="EMBL" id="CDW76209.1"/>
    </source>
</evidence>
<evidence type="ECO:0000256" key="7">
    <source>
        <dbReference type="SAM" id="MobiDB-lite"/>
    </source>
</evidence>
<feature type="transmembrane region" description="Helical" evidence="8">
    <location>
        <begin position="418"/>
        <end position="438"/>
    </location>
</feature>
<dbReference type="Pfam" id="PF00083">
    <property type="entry name" value="Sugar_tr"/>
    <property type="match status" value="1"/>
</dbReference>
<dbReference type="PANTHER" id="PTHR23517">
    <property type="entry name" value="RESISTANCE PROTEIN MDTM, PUTATIVE-RELATED-RELATED"/>
    <property type="match status" value="1"/>
</dbReference>
<accession>A0A078A629</accession>
<dbReference type="EMBL" id="CCKQ01005056">
    <property type="protein sequence ID" value="CDW76209.1"/>
    <property type="molecule type" value="Genomic_DNA"/>
</dbReference>
<keyword evidence="3" id="KW-1003">Cell membrane</keyword>
<dbReference type="InterPro" id="IPR005828">
    <property type="entry name" value="MFS_sugar_transport-like"/>
</dbReference>
<dbReference type="SUPFAM" id="SSF103473">
    <property type="entry name" value="MFS general substrate transporter"/>
    <property type="match status" value="1"/>
</dbReference>
<dbReference type="Gene3D" id="1.20.1250.20">
    <property type="entry name" value="MFS general substrate transporter like domains"/>
    <property type="match status" value="1"/>
</dbReference>
<keyword evidence="6 8" id="KW-0472">Membrane</keyword>
<dbReference type="InParanoid" id="A0A078A629"/>
<dbReference type="OrthoDB" id="566532at2759"/>
<feature type="transmembrane region" description="Helical" evidence="8">
    <location>
        <begin position="331"/>
        <end position="352"/>
    </location>
</feature>
<dbReference type="GO" id="GO:0005886">
    <property type="term" value="C:plasma membrane"/>
    <property type="evidence" value="ECO:0007669"/>
    <property type="project" value="UniProtKB-SubCell"/>
</dbReference>
<evidence type="ECO:0000256" key="4">
    <source>
        <dbReference type="ARBA" id="ARBA00022692"/>
    </source>
</evidence>
<proteinExistence type="predicted"/>
<keyword evidence="5 8" id="KW-1133">Transmembrane helix</keyword>
<feature type="transmembrane region" description="Helical" evidence="8">
    <location>
        <begin position="175"/>
        <end position="194"/>
    </location>
</feature>
<dbReference type="InterPro" id="IPR050171">
    <property type="entry name" value="MFS_Transporters"/>
</dbReference>
<feature type="transmembrane region" description="Helical" evidence="8">
    <location>
        <begin position="146"/>
        <end position="168"/>
    </location>
</feature>
<evidence type="ECO:0000256" key="6">
    <source>
        <dbReference type="ARBA" id="ARBA00023136"/>
    </source>
</evidence>
<evidence type="ECO:0000256" key="1">
    <source>
        <dbReference type="ARBA" id="ARBA00004651"/>
    </source>
</evidence>
<dbReference type="OMA" id="EAMWQPR"/>
<evidence type="ECO:0000256" key="5">
    <source>
        <dbReference type="ARBA" id="ARBA00022989"/>
    </source>
</evidence>
<sequence length="493" mass="56308">MNKSLSQDSLEEQQSLIKQNEKVSFKTYLKGSEENKKYYGTQEQNDQSKYAKGTQDDIQKLKSLNQSRNTEYEDLTSDDGDDGYMNDSGDNLSEAFNTWKTFKRSPKELWIILMCKIFESFSFISEDFVFILFFSSEFKLSEYECGVLYSITAGLTFLYGLFISGYLIDTAGVKACMLMGSFFLAITRLLMTIIVQKEELYLICCTVFPLGLSMYIPTMTLGIKKVTIGKTRSLAYSLFYAMLTLGLFLAGPAVDLIRSYLDHVEESQSMIRVDYEKTNDSICRLWYDVLTDGNFWKYLFFALITIGMKMIFNMLSLIIPKILTYSFGEHALYGVIISVCPLFIVIFLFLTSPCTVYLDAYSQIVMGAFFNTFAPISLFFGITYPHIFMFIILVSLGESLSSPKLYEFIFFFSKKGREGMFLALTAAPQYLTMAVSGYVSGILLSNFFPEEGTKRPDYIWITMMGSSGLSLILFIVFRRCFKVQGQNNQLADY</sequence>
<evidence type="ECO:0000256" key="8">
    <source>
        <dbReference type="SAM" id="Phobius"/>
    </source>
</evidence>
<feature type="transmembrane region" description="Helical" evidence="8">
    <location>
        <begin position="200"/>
        <end position="222"/>
    </location>
</feature>
<dbReference type="PANTHER" id="PTHR23517:SF3">
    <property type="entry name" value="INTEGRAL MEMBRANE TRANSPORT PROTEIN"/>
    <property type="match status" value="1"/>
</dbReference>
<gene>
    <name evidence="9" type="primary">Contig16053.g17103</name>
    <name evidence="9" type="ORF">STYLEM_5208</name>
</gene>
<keyword evidence="4 8" id="KW-0812">Transmembrane</keyword>
<organism evidence="9 10">
    <name type="scientific">Stylonychia lemnae</name>
    <name type="common">Ciliate</name>
    <dbReference type="NCBI Taxonomy" id="5949"/>
    <lineage>
        <taxon>Eukaryota</taxon>
        <taxon>Sar</taxon>
        <taxon>Alveolata</taxon>
        <taxon>Ciliophora</taxon>
        <taxon>Intramacronucleata</taxon>
        <taxon>Spirotrichea</taxon>
        <taxon>Stichotrichia</taxon>
        <taxon>Sporadotrichida</taxon>
        <taxon>Oxytrichidae</taxon>
        <taxon>Stylonychinae</taxon>
        <taxon>Stylonychia</taxon>
    </lineage>
</organism>
<keyword evidence="2" id="KW-0813">Transport</keyword>
<dbReference type="AlphaFoldDB" id="A0A078A629"/>
<dbReference type="GO" id="GO:0022857">
    <property type="term" value="F:transmembrane transporter activity"/>
    <property type="evidence" value="ECO:0007669"/>
    <property type="project" value="InterPro"/>
</dbReference>
<feature type="region of interest" description="Disordered" evidence="7">
    <location>
        <begin position="36"/>
        <end position="55"/>
    </location>
</feature>
<reference evidence="9 10" key="1">
    <citation type="submission" date="2014-06" db="EMBL/GenBank/DDBJ databases">
        <authorList>
            <person name="Swart Estienne"/>
        </authorList>
    </citation>
    <scope>NUCLEOTIDE SEQUENCE [LARGE SCALE GENOMIC DNA]</scope>
    <source>
        <strain evidence="9 10">130c</strain>
    </source>
</reference>
<dbReference type="Proteomes" id="UP000039865">
    <property type="component" value="Unassembled WGS sequence"/>
</dbReference>
<feature type="transmembrane region" description="Helical" evidence="8">
    <location>
        <begin position="458"/>
        <end position="477"/>
    </location>
</feature>
<feature type="transmembrane region" description="Helical" evidence="8">
    <location>
        <begin position="295"/>
        <end position="319"/>
    </location>
</feature>
<keyword evidence="10" id="KW-1185">Reference proteome</keyword>
<feature type="transmembrane region" description="Helical" evidence="8">
    <location>
        <begin position="109"/>
        <end position="134"/>
    </location>
</feature>
<feature type="transmembrane region" description="Helical" evidence="8">
    <location>
        <begin position="234"/>
        <end position="254"/>
    </location>
</feature>
<dbReference type="InterPro" id="IPR036259">
    <property type="entry name" value="MFS_trans_sf"/>
</dbReference>